<dbReference type="InterPro" id="IPR014718">
    <property type="entry name" value="GH-type_carb-bd"/>
</dbReference>
<comment type="similarity">
    <text evidence="1">Belongs to the aldose epimerase family.</text>
</comment>
<dbReference type="InterPro" id="IPR011013">
    <property type="entry name" value="Gal_mutarotase_sf_dom"/>
</dbReference>
<keyword evidence="5" id="KW-1185">Reference proteome</keyword>
<name>A0A6I3IY39_9ACTN</name>
<evidence type="ECO:0000256" key="1">
    <source>
        <dbReference type="ARBA" id="ARBA00006206"/>
    </source>
</evidence>
<dbReference type="RefSeq" id="WP_154613446.1">
    <property type="nucleotide sequence ID" value="NZ_CP053660.1"/>
</dbReference>
<sequence>MTDHVPPPDTEQVLDLGSDDLRVQLALLGARLHRLRTRDAEGSWRDVALGMPRVADNLDDDAYLGATVGRYANRIGRGELEVDGTTYALPTNDRGHTLHGGPDGFDRRTWTVVEATGSAAELELVSPDGDQGFPGTVTARARFEVAGRTLRTSYAATTDAPTVVSLTSHAYYRLGGETVADHELTLHADAYLPVVDGVPTGEVAEVAGTRFDLRAGGPPGDLDHPFVVRGSETGWAPGGPLREVARLRGHGLRLTVRADQPGVQVYTGGAFSGRHHPPFAGVAIEPQLHPDSPHHEGEPGWPSAVLRPGETYRWTQEVSVEIDPAGPR</sequence>
<dbReference type="InterPro" id="IPR047215">
    <property type="entry name" value="Galactose_mutarotase-like"/>
</dbReference>
<proteinExistence type="inferred from homology"/>
<keyword evidence="3" id="KW-0119">Carbohydrate metabolism</keyword>
<evidence type="ECO:0000313" key="5">
    <source>
        <dbReference type="Proteomes" id="UP000433406"/>
    </source>
</evidence>
<dbReference type="Gene3D" id="2.70.98.10">
    <property type="match status" value="1"/>
</dbReference>
<organism evidence="4 5">
    <name type="scientific">Nocardioides marmotae</name>
    <dbReference type="NCBI Taxonomy" id="2663857"/>
    <lineage>
        <taxon>Bacteria</taxon>
        <taxon>Bacillati</taxon>
        <taxon>Actinomycetota</taxon>
        <taxon>Actinomycetes</taxon>
        <taxon>Propionibacteriales</taxon>
        <taxon>Nocardioidaceae</taxon>
        <taxon>Nocardioides</taxon>
    </lineage>
</organism>
<dbReference type="PANTHER" id="PTHR10091:SF0">
    <property type="entry name" value="GALACTOSE MUTAROTASE"/>
    <property type="match status" value="1"/>
</dbReference>
<keyword evidence="2" id="KW-0413">Isomerase</keyword>
<dbReference type="GO" id="GO:0005737">
    <property type="term" value="C:cytoplasm"/>
    <property type="evidence" value="ECO:0007669"/>
    <property type="project" value="TreeGrafter"/>
</dbReference>
<dbReference type="GO" id="GO:0004034">
    <property type="term" value="F:aldose 1-epimerase activity"/>
    <property type="evidence" value="ECO:0007669"/>
    <property type="project" value="TreeGrafter"/>
</dbReference>
<dbReference type="PANTHER" id="PTHR10091">
    <property type="entry name" value="ALDOSE-1-EPIMERASE"/>
    <property type="match status" value="1"/>
</dbReference>
<dbReference type="GO" id="GO:0033499">
    <property type="term" value="P:galactose catabolic process via UDP-galactose, Leloir pathway"/>
    <property type="evidence" value="ECO:0007669"/>
    <property type="project" value="TreeGrafter"/>
</dbReference>
<dbReference type="InterPro" id="IPR008183">
    <property type="entry name" value="Aldose_1/G6P_1-epimerase"/>
</dbReference>
<accession>A0A6I3IY39</accession>
<evidence type="ECO:0000256" key="3">
    <source>
        <dbReference type="ARBA" id="ARBA00023277"/>
    </source>
</evidence>
<reference evidence="4 5" key="1">
    <citation type="submission" date="2019-10" db="EMBL/GenBank/DDBJ databases">
        <title>Nocardioides novel species isolated from the excrement of Marmot.</title>
        <authorList>
            <person name="Zhang G."/>
        </authorList>
    </citation>
    <scope>NUCLEOTIDE SEQUENCE [LARGE SCALE GENOMIC DNA]</scope>
    <source>
        <strain evidence="5">zg-579</strain>
    </source>
</reference>
<dbReference type="GO" id="GO:0006006">
    <property type="term" value="P:glucose metabolic process"/>
    <property type="evidence" value="ECO:0007669"/>
    <property type="project" value="TreeGrafter"/>
</dbReference>
<dbReference type="Pfam" id="PF01263">
    <property type="entry name" value="Aldose_epim"/>
    <property type="match status" value="1"/>
</dbReference>
<protein>
    <submittedName>
        <fullName evidence="4">Galactose-1-epimerase</fullName>
    </submittedName>
</protein>
<dbReference type="CDD" id="cd09019">
    <property type="entry name" value="galactose_mutarotase_like"/>
    <property type="match status" value="1"/>
</dbReference>
<dbReference type="SUPFAM" id="SSF74650">
    <property type="entry name" value="Galactose mutarotase-like"/>
    <property type="match status" value="1"/>
</dbReference>
<dbReference type="GO" id="GO:0030246">
    <property type="term" value="F:carbohydrate binding"/>
    <property type="evidence" value="ECO:0007669"/>
    <property type="project" value="InterPro"/>
</dbReference>
<dbReference type="Proteomes" id="UP000433406">
    <property type="component" value="Unassembled WGS sequence"/>
</dbReference>
<gene>
    <name evidence="4" type="ORF">GGQ22_00555</name>
</gene>
<comment type="caution">
    <text evidence="4">The sequence shown here is derived from an EMBL/GenBank/DDBJ whole genome shotgun (WGS) entry which is preliminary data.</text>
</comment>
<dbReference type="AlphaFoldDB" id="A0A6I3IY39"/>
<evidence type="ECO:0000256" key="2">
    <source>
        <dbReference type="ARBA" id="ARBA00023235"/>
    </source>
</evidence>
<evidence type="ECO:0000313" key="4">
    <source>
        <dbReference type="EMBL" id="MTB93561.1"/>
    </source>
</evidence>
<dbReference type="EMBL" id="WLCI01000002">
    <property type="protein sequence ID" value="MTB93561.1"/>
    <property type="molecule type" value="Genomic_DNA"/>
</dbReference>